<dbReference type="Proteomes" id="UP000019376">
    <property type="component" value="Unassembled WGS sequence"/>
</dbReference>
<feature type="region of interest" description="Disordered" evidence="1">
    <location>
        <begin position="1"/>
        <end position="38"/>
    </location>
</feature>
<dbReference type="EMBL" id="KB644409">
    <property type="protein sequence ID" value="EPS26728.1"/>
    <property type="molecule type" value="Genomic_DNA"/>
</dbReference>
<dbReference type="HOGENOM" id="CLU_2758601_0_0_1"/>
<reference evidence="2 3" key="1">
    <citation type="journal article" date="2013" name="PLoS ONE">
        <title>Genomic and secretomic analyses reveal unique features of the lignocellulolytic enzyme system of Penicillium decumbens.</title>
        <authorList>
            <person name="Liu G."/>
            <person name="Zhang L."/>
            <person name="Wei X."/>
            <person name="Zou G."/>
            <person name="Qin Y."/>
            <person name="Ma L."/>
            <person name="Li J."/>
            <person name="Zheng H."/>
            <person name="Wang S."/>
            <person name="Wang C."/>
            <person name="Xun L."/>
            <person name="Zhao G.-P."/>
            <person name="Zhou Z."/>
            <person name="Qu Y."/>
        </authorList>
    </citation>
    <scope>NUCLEOTIDE SEQUENCE [LARGE SCALE GENOMIC DNA]</scope>
    <source>
        <strain evidence="3">114-2 / CGMCC 5302</strain>
    </source>
</reference>
<keyword evidence="3" id="KW-1185">Reference proteome</keyword>
<accession>S8ALI9</accession>
<organism evidence="2 3">
    <name type="scientific">Penicillium oxalicum (strain 114-2 / CGMCC 5302)</name>
    <name type="common">Penicillium decumbens</name>
    <dbReference type="NCBI Taxonomy" id="933388"/>
    <lineage>
        <taxon>Eukaryota</taxon>
        <taxon>Fungi</taxon>
        <taxon>Dikarya</taxon>
        <taxon>Ascomycota</taxon>
        <taxon>Pezizomycotina</taxon>
        <taxon>Eurotiomycetes</taxon>
        <taxon>Eurotiomycetidae</taxon>
        <taxon>Eurotiales</taxon>
        <taxon>Aspergillaceae</taxon>
        <taxon>Penicillium</taxon>
    </lineage>
</organism>
<gene>
    <name evidence="2" type="ORF">PDE_01666</name>
</gene>
<evidence type="ECO:0000313" key="2">
    <source>
        <dbReference type="EMBL" id="EPS26728.1"/>
    </source>
</evidence>
<proteinExistence type="predicted"/>
<feature type="compositionally biased region" description="Polar residues" evidence="1">
    <location>
        <begin position="25"/>
        <end position="38"/>
    </location>
</feature>
<sequence length="70" mass="7752">MESLPRNLSAGGDGSSPHPHLLDPSNLQPQTQPETHQQLAVGSLQFHTSHKGKEIVDDQLFEFMQFTLLS</sequence>
<protein>
    <submittedName>
        <fullName evidence="2">Uncharacterized protein</fullName>
    </submittedName>
</protein>
<evidence type="ECO:0000313" key="3">
    <source>
        <dbReference type="Proteomes" id="UP000019376"/>
    </source>
</evidence>
<dbReference type="AlphaFoldDB" id="S8ALI9"/>
<name>S8ALI9_PENO1</name>
<evidence type="ECO:0000256" key="1">
    <source>
        <dbReference type="SAM" id="MobiDB-lite"/>
    </source>
</evidence>